<sequence length="128" mass="13988">MFVQSMPARYTTQYSPYIHSSLKFVRQLLNSTLFSAPPFQYTGKSGRALCTEYRAGLAKVLPSHPTEGGKKCCRRSTAASTVRVTQFQSTYGVMAVVRKLLGPAGRGLQLEGHGANLTLPTTSARLFN</sequence>
<keyword evidence="2" id="KW-1185">Reference proteome</keyword>
<reference evidence="1" key="1">
    <citation type="submission" date="2021-09" db="EMBL/GenBank/DDBJ databases">
        <authorList>
            <person name="Martin H S."/>
        </authorList>
    </citation>
    <scope>NUCLEOTIDE SEQUENCE</scope>
</reference>
<dbReference type="AlphaFoldDB" id="A0A8J2RKD4"/>
<accession>A0A8J2RKD4</accession>
<evidence type="ECO:0000313" key="1">
    <source>
        <dbReference type="EMBL" id="CAG9585680.1"/>
    </source>
</evidence>
<name>A0A8J2RKD4_9NEOP</name>
<proteinExistence type="predicted"/>
<gene>
    <name evidence="1" type="ORF">DCHRY22_LOCUS16042</name>
</gene>
<dbReference type="EMBL" id="CAKASE010000083">
    <property type="protein sequence ID" value="CAG9585680.1"/>
    <property type="molecule type" value="Genomic_DNA"/>
</dbReference>
<dbReference type="Proteomes" id="UP000789524">
    <property type="component" value="Unassembled WGS sequence"/>
</dbReference>
<organism evidence="1 2">
    <name type="scientific">Danaus chrysippus</name>
    <name type="common">African queen</name>
    <dbReference type="NCBI Taxonomy" id="151541"/>
    <lineage>
        <taxon>Eukaryota</taxon>
        <taxon>Metazoa</taxon>
        <taxon>Ecdysozoa</taxon>
        <taxon>Arthropoda</taxon>
        <taxon>Hexapoda</taxon>
        <taxon>Insecta</taxon>
        <taxon>Pterygota</taxon>
        <taxon>Neoptera</taxon>
        <taxon>Endopterygota</taxon>
        <taxon>Lepidoptera</taxon>
        <taxon>Glossata</taxon>
        <taxon>Ditrysia</taxon>
        <taxon>Papilionoidea</taxon>
        <taxon>Nymphalidae</taxon>
        <taxon>Danainae</taxon>
        <taxon>Danaini</taxon>
        <taxon>Danaina</taxon>
        <taxon>Danaus</taxon>
        <taxon>Anosia</taxon>
    </lineage>
</organism>
<evidence type="ECO:0000313" key="2">
    <source>
        <dbReference type="Proteomes" id="UP000789524"/>
    </source>
</evidence>
<protein>
    <submittedName>
        <fullName evidence="1">(African queen) hypothetical protein</fullName>
    </submittedName>
</protein>
<comment type="caution">
    <text evidence="1">The sequence shown here is derived from an EMBL/GenBank/DDBJ whole genome shotgun (WGS) entry which is preliminary data.</text>
</comment>